<sequence length="95" mass="10227">MGELASALDALAAVDLDELGDAELLDRARELVAAAHRVHAELTRVVRRSDVRGASEHDGARTVRGWLRGVPRISGAWAGDLVRHGRALEWLPATA</sequence>
<dbReference type="Proteomes" id="UP000184471">
    <property type="component" value="Unassembled WGS sequence"/>
</dbReference>
<gene>
    <name evidence="1" type="ORF">SAMN05444351_4362</name>
</gene>
<accession>A0A1M5RAA6</accession>
<organism evidence="1 2">
    <name type="scientific">Geodermatophilus nigrescens</name>
    <dbReference type="NCBI Taxonomy" id="1070870"/>
    <lineage>
        <taxon>Bacteria</taxon>
        <taxon>Bacillati</taxon>
        <taxon>Actinomycetota</taxon>
        <taxon>Actinomycetes</taxon>
        <taxon>Geodermatophilales</taxon>
        <taxon>Geodermatophilaceae</taxon>
        <taxon>Geodermatophilus</taxon>
    </lineage>
</organism>
<dbReference type="EMBL" id="FQVX01000005">
    <property type="protein sequence ID" value="SHH23040.1"/>
    <property type="molecule type" value="Genomic_DNA"/>
</dbReference>
<proteinExistence type="predicted"/>
<keyword evidence="2" id="KW-1185">Reference proteome</keyword>
<evidence type="ECO:0000313" key="1">
    <source>
        <dbReference type="EMBL" id="SHH23040.1"/>
    </source>
</evidence>
<dbReference type="STRING" id="1070870.SAMN05444351_4362"/>
<dbReference type="AlphaFoldDB" id="A0A1M5RAA6"/>
<protein>
    <recommendedName>
        <fullName evidence="3">DUF222 domain-containing protein</fullName>
    </recommendedName>
</protein>
<feature type="non-terminal residue" evidence="1">
    <location>
        <position position="95"/>
    </location>
</feature>
<name>A0A1M5RAA6_9ACTN</name>
<evidence type="ECO:0008006" key="3">
    <source>
        <dbReference type="Google" id="ProtNLM"/>
    </source>
</evidence>
<reference evidence="1 2" key="1">
    <citation type="submission" date="2016-11" db="EMBL/GenBank/DDBJ databases">
        <authorList>
            <person name="Jaros S."/>
            <person name="Januszkiewicz K."/>
            <person name="Wedrychowicz H."/>
        </authorList>
    </citation>
    <scope>NUCLEOTIDE SEQUENCE [LARGE SCALE GENOMIC DNA]</scope>
    <source>
        <strain evidence="1 2">DSM 45408</strain>
    </source>
</reference>
<evidence type="ECO:0000313" key="2">
    <source>
        <dbReference type="Proteomes" id="UP000184471"/>
    </source>
</evidence>